<name>A0A815Z892_9BILA</name>
<dbReference type="EMBL" id="CAJOBC010097365">
    <property type="protein sequence ID" value="CAF4446944.1"/>
    <property type="molecule type" value="Genomic_DNA"/>
</dbReference>
<evidence type="ECO:0000313" key="3">
    <source>
        <dbReference type="Proteomes" id="UP000663829"/>
    </source>
</evidence>
<evidence type="ECO:0000313" key="2">
    <source>
        <dbReference type="EMBL" id="CAF4446944.1"/>
    </source>
</evidence>
<proteinExistence type="predicted"/>
<protein>
    <submittedName>
        <fullName evidence="1">Uncharacterized protein</fullName>
    </submittedName>
</protein>
<gene>
    <name evidence="1" type="ORF">GPM918_LOCUS41010</name>
    <name evidence="2" type="ORF">SRO942_LOCUS42014</name>
</gene>
<feature type="non-terminal residue" evidence="1">
    <location>
        <position position="263"/>
    </location>
</feature>
<organism evidence="1 3">
    <name type="scientific">Didymodactylos carnosus</name>
    <dbReference type="NCBI Taxonomy" id="1234261"/>
    <lineage>
        <taxon>Eukaryota</taxon>
        <taxon>Metazoa</taxon>
        <taxon>Spiralia</taxon>
        <taxon>Gnathifera</taxon>
        <taxon>Rotifera</taxon>
        <taxon>Eurotatoria</taxon>
        <taxon>Bdelloidea</taxon>
        <taxon>Philodinida</taxon>
        <taxon>Philodinidae</taxon>
        <taxon>Didymodactylos</taxon>
    </lineage>
</organism>
<dbReference type="EMBL" id="CAJNOQ010031418">
    <property type="protein sequence ID" value="CAF1579992.1"/>
    <property type="molecule type" value="Genomic_DNA"/>
</dbReference>
<accession>A0A815Z892</accession>
<dbReference type="Proteomes" id="UP000663829">
    <property type="component" value="Unassembled WGS sequence"/>
</dbReference>
<dbReference type="Proteomes" id="UP000681722">
    <property type="component" value="Unassembled WGS sequence"/>
</dbReference>
<evidence type="ECO:0000313" key="1">
    <source>
        <dbReference type="EMBL" id="CAF1579992.1"/>
    </source>
</evidence>
<sequence length="263" mass="31413">SVSTAGIPTDLTAAPYYQVYEQIGNNDTTLGERLDDWTRTNSNRTLLCLFHQQPISTPTLPSSSTTQLLRIIVLDQEHLKQLLVPTNSDKYETVVNLYHLNRIESLNIFYSLLKLDGFLSAFIYQTLLNNSSYMDLYNVIYIEIREYFHIFDDFIRILIDYLVDYDDFTTLRVNVPLSDIDTIEQLWLKIVRYINAYQLETRIKPDDVELYLNQIYFRTYHTPLHRELRGGQEYMCFDFFDTFFRSKNYKLERCQKRTFFHLF</sequence>
<comment type="caution">
    <text evidence="1">The sequence shown here is derived from an EMBL/GenBank/DDBJ whole genome shotgun (WGS) entry which is preliminary data.</text>
</comment>
<reference evidence="1" key="1">
    <citation type="submission" date="2021-02" db="EMBL/GenBank/DDBJ databases">
        <authorList>
            <person name="Nowell W R."/>
        </authorList>
    </citation>
    <scope>NUCLEOTIDE SEQUENCE</scope>
</reference>
<keyword evidence="3" id="KW-1185">Reference proteome</keyword>
<dbReference type="AlphaFoldDB" id="A0A815Z892"/>